<dbReference type="SUPFAM" id="SSF51445">
    <property type="entry name" value="(Trans)glycosidases"/>
    <property type="match status" value="1"/>
</dbReference>
<dbReference type="EMBL" id="CP141261">
    <property type="protein sequence ID" value="WRL66645.1"/>
    <property type="molecule type" value="Genomic_DNA"/>
</dbReference>
<protein>
    <recommendedName>
        <fullName evidence="3">Glycosyl hydrolase family 13 catalytic domain-containing protein</fullName>
    </recommendedName>
</protein>
<sequence>MSTTGAREPGWVQDVIWWHVYPLGFVGAERSAAPDRPVVHRLDHLAGWLDHAVELGASGLALGPVFASETHGYDTIDHLRVDPRLGTAATSTR</sequence>
<proteinExistence type="predicted"/>
<organism evidence="1 2">
    <name type="scientific">Blastococcus brunescens</name>
    <dbReference type="NCBI Taxonomy" id="1564165"/>
    <lineage>
        <taxon>Bacteria</taxon>
        <taxon>Bacillati</taxon>
        <taxon>Actinomycetota</taxon>
        <taxon>Actinomycetes</taxon>
        <taxon>Geodermatophilales</taxon>
        <taxon>Geodermatophilaceae</taxon>
        <taxon>Blastococcus</taxon>
    </lineage>
</organism>
<evidence type="ECO:0000313" key="1">
    <source>
        <dbReference type="EMBL" id="WRL66645.1"/>
    </source>
</evidence>
<reference evidence="1 2" key="1">
    <citation type="submission" date="2023-12" db="EMBL/GenBank/DDBJ databases">
        <title>Blastococcus brunescens sp. nov., an actonobacterium isolated from sandstone collected in sahara desert.</title>
        <authorList>
            <person name="Gtari M."/>
            <person name="Ghodhbane F."/>
        </authorList>
    </citation>
    <scope>NUCLEOTIDE SEQUENCE [LARGE SCALE GENOMIC DNA]</scope>
    <source>
        <strain evidence="1 2">BMG 8361</strain>
    </source>
</reference>
<accession>A0ABZ1B772</accession>
<dbReference type="RefSeq" id="WP_324277957.1">
    <property type="nucleotide sequence ID" value="NZ_CP141261.1"/>
</dbReference>
<dbReference type="Gene3D" id="3.20.20.80">
    <property type="entry name" value="Glycosidases"/>
    <property type="match status" value="1"/>
</dbReference>
<gene>
    <name evidence="1" type="ORF">U6N30_15365</name>
</gene>
<dbReference type="InterPro" id="IPR017853">
    <property type="entry name" value="GH"/>
</dbReference>
<evidence type="ECO:0000313" key="2">
    <source>
        <dbReference type="Proteomes" id="UP001324287"/>
    </source>
</evidence>
<keyword evidence="2" id="KW-1185">Reference proteome</keyword>
<dbReference type="Proteomes" id="UP001324287">
    <property type="component" value="Chromosome"/>
</dbReference>
<evidence type="ECO:0008006" key="3">
    <source>
        <dbReference type="Google" id="ProtNLM"/>
    </source>
</evidence>
<name>A0ABZ1B772_9ACTN</name>